<dbReference type="HOGENOM" id="CLU_003477_1_1_1"/>
<dbReference type="GO" id="GO:0005740">
    <property type="term" value="C:mitochondrial envelope"/>
    <property type="evidence" value="ECO:0007669"/>
    <property type="project" value="TreeGrafter"/>
</dbReference>
<feature type="compositionally biased region" description="Basic and acidic residues" evidence="1">
    <location>
        <begin position="676"/>
        <end position="685"/>
    </location>
</feature>
<dbReference type="Proteomes" id="UP000029964">
    <property type="component" value="Unassembled WGS sequence"/>
</dbReference>
<feature type="compositionally biased region" description="Acidic residues" evidence="1">
    <location>
        <begin position="779"/>
        <end position="789"/>
    </location>
</feature>
<dbReference type="InterPro" id="IPR013943">
    <property type="entry name" value="Pet127"/>
</dbReference>
<feature type="region of interest" description="Disordered" evidence="1">
    <location>
        <begin position="998"/>
        <end position="1023"/>
    </location>
</feature>
<feature type="compositionally biased region" description="Basic and acidic residues" evidence="1">
    <location>
        <begin position="998"/>
        <end position="1007"/>
    </location>
</feature>
<dbReference type="OrthoDB" id="10249045at2759"/>
<comment type="caution">
    <text evidence="2">The sequence shown here is derived from an EMBL/GenBank/DDBJ whole genome shotgun (WGS) entry which is preliminary data.</text>
</comment>
<feature type="region of interest" description="Disordered" evidence="1">
    <location>
        <begin position="575"/>
        <end position="616"/>
    </location>
</feature>
<gene>
    <name evidence="2" type="ORF">ACRE_025680</name>
</gene>
<dbReference type="AlphaFoldDB" id="A0A086TB69"/>
<proteinExistence type="predicted"/>
<organism evidence="2 3">
    <name type="scientific">Hapsidospora chrysogenum (strain ATCC 11550 / CBS 779.69 / DSM 880 / IAM 14645 / JCM 23072 / IMI 49137)</name>
    <name type="common">Acremonium chrysogenum</name>
    <dbReference type="NCBI Taxonomy" id="857340"/>
    <lineage>
        <taxon>Eukaryota</taxon>
        <taxon>Fungi</taxon>
        <taxon>Dikarya</taxon>
        <taxon>Ascomycota</taxon>
        <taxon>Pezizomycotina</taxon>
        <taxon>Sordariomycetes</taxon>
        <taxon>Hypocreomycetidae</taxon>
        <taxon>Hypocreales</taxon>
        <taxon>Bionectriaceae</taxon>
        <taxon>Hapsidospora</taxon>
    </lineage>
</organism>
<sequence length="1023" mass="113934">MLRCRPVTLTARNAAWAGLRGRVAPAHGARLLSTSPTLLTTRAERRRRARAEAAAAQIEGRQREAPPAEEAVIRMSEFEYERSVWEAAQHGSASSEPPAPEEIPMPSEPKESPKTAGRGIPSKTAGRKRSSKSAVAPTAAEGPSATPGNDPPSPPEGKRARKSRLERAEPLEVKRLHAPNIQFKPVEECKQNIPALSYGLDRALFNPGVYQIQDARSQVFNFDPYLTTIMPVEQFDFDALKAYITSSKDTKLRELADKYGLKYCGSTSSMTSILSHFHFLLSAWRKPNFSMISRSLEPESPNYTRLTRSPAAAYARLTNGVYAIDADKEFDGENVLSMLGKSMEKLLTLPREEFEKYRRTRSHLITEEERNADEAYHYTTLGDFLMRSQLDARDPRLPGTGVFDLKTRAVVSIRMAIDDHVGRRGYEIKTRFGKWESFEREYYDMIRSAFLKYSLQVRMGRMDGIFLAYHNTQRIFGFQYIPLEEMDQAIHGTSDRDLGDQEFKISVSLLNDLMNRATERFPGRNLRIHVETRDTKVPVMYFFAEPVDDNDITASQEAAKRSVDAVQAKVMSLRAGQQEKGAEEVEEEEAQPAAPDVDVDAPAESATTDEDSSGGQAWEDLMSTVEKFVEDDSQGAATVKEALQDALEEVHVLRHKNEESEMALDDLVEALMAESMRLKEARETDEAATTTSPSSDGGIESPAEGAVGGQSQEPEGTLFDSTGEVSAQESGTRSTSRQDTMKDLFIQLAKEARNGRTDMGPFFERAVAKLAAQAKAEEASDSVVEDQEADPSSIAEAEEGLGTTIDEQGTGTTPAAEPSDESTVQEERSSMVDGGELSEVPVEELQAVEDSTAGVEGELAAAEDESQTSTARQEKPEPKPKNKKDKKAQAEPGKKERELMGLYLTIRNKVDGEVVARPIGRRHFNWTVEYTVTEMPDRDAQRIYPMVRNRRMDALSNDRTKKADNAYQNRFQELLKDMSKRGEKYREALEQAQKGKDVYVAWDEKPLPPKTRTQGMNVPPSDD</sequence>
<feature type="compositionally biased region" description="Pro residues" evidence="1">
    <location>
        <begin position="97"/>
        <end position="107"/>
    </location>
</feature>
<evidence type="ECO:0000313" key="3">
    <source>
        <dbReference type="Proteomes" id="UP000029964"/>
    </source>
</evidence>
<feature type="compositionally biased region" description="Acidic residues" evidence="1">
    <location>
        <begin position="597"/>
        <end position="612"/>
    </location>
</feature>
<accession>A0A086TB69</accession>
<protein>
    <submittedName>
        <fullName evidence="2">mRNA degradation protein-like protein</fullName>
    </submittedName>
</protein>
<dbReference type="GO" id="GO:0000964">
    <property type="term" value="P:mitochondrial RNA 5'-end processing"/>
    <property type="evidence" value="ECO:0007669"/>
    <property type="project" value="TreeGrafter"/>
</dbReference>
<feature type="region of interest" description="Disordered" evidence="1">
    <location>
        <begin position="675"/>
        <end position="741"/>
    </location>
</feature>
<dbReference type="Pfam" id="PF08634">
    <property type="entry name" value="Pet127"/>
    <property type="match status" value="1"/>
</dbReference>
<feature type="region of interest" description="Disordered" evidence="1">
    <location>
        <begin position="85"/>
        <end position="173"/>
    </location>
</feature>
<dbReference type="EMBL" id="JPKY01000017">
    <property type="protein sequence ID" value="KFH46601.1"/>
    <property type="molecule type" value="Genomic_DNA"/>
</dbReference>
<dbReference type="STRING" id="857340.A0A086TB69"/>
<name>A0A086TB69_HAPC1</name>
<reference evidence="3" key="1">
    <citation type="journal article" date="2014" name="Genome Announc.">
        <title>Genome sequence and annotation of Acremonium chrysogenum, producer of the beta-lactam antibiotic cephalosporin C.</title>
        <authorList>
            <person name="Terfehr D."/>
            <person name="Dahlmann T.A."/>
            <person name="Specht T."/>
            <person name="Zadra I."/>
            <person name="Kuernsteiner H."/>
            <person name="Kueck U."/>
        </authorList>
    </citation>
    <scope>NUCLEOTIDE SEQUENCE [LARGE SCALE GENOMIC DNA]</scope>
    <source>
        <strain evidence="3">ATCC 11550 / CBS 779.69 / DSM 880 / IAM 14645 / JCM 23072 / IMI 49137</strain>
    </source>
</reference>
<dbReference type="PANTHER" id="PTHR31014">
    <property type="entry name" value="MITOCHONDRIAL TRANSLATION SYSTEM COMPONENT PET127-RELATED"/>
    <property type="match status" value="1"/>
</dbReference>
<feature type="compositionally biased region" description="Basic and acidic residues" evidence="1">
    <location>
        <begin position="887"/>
        <end position="897"/>
    </location>
</feature>
<feature type="compositionally biased region" description="Basic and acidic residues" evidence="1">
    <location>
        <begin position="163"/>
        <end position="173"/>
    </location>
</feature>
<feature type="region of interest" description="Disordered" evidence="1">
    <location>
        <begin position="775"/>
        <end position="897"/>
    </location>
</feature>
<keyword evidence="3" id="KW-1185">Reference proteome</keyword>
<evidence type="ECO:0000256" key="1">
    <source>
        <dbReference type="SAM" id="MobiDB-lite"/>
    </source>
</evidence>
<dbReference type="PANTHER" id="PTHR31014:SF0">
    <property type="entry name" value="MITOCHONDRIAL TRANSLATION SYSTEM COMPONENT PET127-RELATED"/>
    <property type="match status" value="1"/>
</dbReference>
<feature type="compositionally biased region" description="Polar residues" evidence="1">
    <location>
        <begin position="709"/>
        <end position="738"/>
    </location>
</feature>
<evidence type="ECO:0000313" key="2">
    <source>
        <dbReference type="EMBL" id="KFH46601.1"/>
    </source>
</evidence>